<evidence type="ECO:0000256" key="1">
    <source>
        <dbReference type="SAM" id="MobiDB-lite"/>
    </source>
</evidence>
<keyword evidence="2" id="KW-0812">Transmembrane</keyword>
<evidence type="ECO:0000313" key="3">
    <source>
        <dbReference type="EMBL" id="OGF40020.1"/>
    </source>
</evidence>
<proteinExistence type="predicted"/>
<dbReference type="EMBL" id="MFGO01000038">
    <property type="protein sequence ID" value="OGF40020.1"/>
    <property type="molecule type" value="Genomic_DNA"/>
</dbReference>
<organism evidence="3 4">
    <name type="scientific">Candidatus Falkowbacteria bacterium RIFOXYD2_FULL_34_120</name>
    <dbReference type="NCBI Taxonomy" id="1798007"/>
    <lineage>
        <taxon>Bacteria</taxon>
        <taxon>Candidatus Falkowiibacteriota</taxon>
    </lineage>
</organism>
<feature type="compositionally biased region" description="Basic and acidic residues" evidence="1">
    <location>
        <begin position="212"/>
        <end position="226"/>
    </location>
</feature>
<comment type="caution">
    <text evidence="3">The sequence shown here is derived from an EMBL/GenBank/DDBJ whole genome shotgun (WGS) entry which is preliminary data.</text>
</comment>
<evidence type="ECO:0000256" key="2">
    <source>
        <dbReference type="SAM" id="Phobius"/>
    </source>
</evidence>
<name>A0A1F5TM76_9BACT</name>
<accession>A0A1F5TM76</accession>
<keyword evidence="2" id="KW-0472">Membrane</keyword>
<feature type="region of interest" description="Disordered" evidence="1">
    <location>
        <begin position="111"/>
        <end position="138"/>
    </location>
</feature>
<feature type="region of interest" description="Disordered" evidence="1">
    <location>
        <begin position="212"/>
        <end position="232"/>
    </location>
</feature>
<feature type="transmembrane region" description="Helical" evidence="2">
    <location>
        <begin position="304"/>
        <end position="327"/>
    </location>
</feature>
<feature type="compositionally biased region" description="Basic and acidic residues" evidence="1">
    <location>
        <begin position="113"/>
        <end position="123"/>
    </location>
</feature>
<sequence length="533" mass="63566">MLNKVDGIKKLSKKELEESRKIVLASINEEFKKGQELLEGNNKTPNKKVDGIFSSLKQLKNNNKQQVQKKEITDTEKKEWKKEIGKIVEIEKPRFKISGFGVMKNLKNIQNQEDLHKKDKKNDLQISNNNKQAVRGLVANKEKEDEILKIKEEKIREMQLQKQRQIEQERLREINALKEKEEEKKKKKEEEEKRKREKEQLILKKQEEERRTKERERLKEEKEKQRKIQRKKKIKEQLRKEKEAFRQIQLEAREKSREKEHLARMQKKKKAAKKREALIKKYKSKIKSLFKYLHLRTFKTTKKVIYFCLFFLVVILILYFIFVSVILKFDIDNVLSRFVADFIPVPALATSDGIIEYYKYKDLKDNFKNTEGETDIDKKIQSLIVREIAINNLIKRYGVSFSDFENHDKLMEFLESKAMYDNAINQVAINRIKKIKGMIDDNNDFVRISTKFGDKMGKISINKNTDPDKNGLKDLEVNEISEVIFSGDGYYIFRCYYKTEEETTLNYVFVKSKTLDDYLSEYIKNYKLLSFVD</sequence>
<dbReference type="Proteomes" id="UP000177579">
    <property type="component" value="Unassembled WGS sequence"/>
</dbReference>
<protein>
    <submittedName>
        <fullName evidence="3">Uncharacterized protein</fullName>
    </submittedName>
</protein>
<dbReference type="AlphaFoldDB" id="A0A1F5TM76"/>
<gene>
    <name evidence="3" type="ORF">A2531_07390</name>
</gene>
<keyword evidence="2" id="KW-1133">Transmembrane helix</keyword>
<evidence type="ECO:0000313" key="4">
    <source>
        <dbReference type="Proteomes" id="UP000177579"/>
    </source>
</evidence>
<reference evidence="3 4" key="1">
    <citation type="journal article" date="2016" name="Nat. Commun.">
        <title>Thousands of microbial genomes shed light on interconnected biogeochemical processes in an aquifer system.</title>
        <authorList>
            <person name="Anantharaman K."/>
            <person name="Brown C.T."/>
            <person name="Hug L.A."/>
            <person name="Sharon I."/>
            <person name="Castelle C.J."/>
            <person name="Probst A.J."/>
            <person name="Thomas B.C."/>
            <person name="Singh A."/>
            <person name="Wilkins M.J."/>
            <person name="Karaoz U."/>
            <person name="Brodie E.L."/>
            <person name="Williams K.H."/>
            <person name="Hubbard S.S."/>
            <person name="Banfield J.F."/>
        </authorList>
    </citation>
    <scope>NUCLEOTIDE SEQUENCE [LARGE SCALE GENOMIC DNA]</scope>
</reference>